<keyword evidence="7" id="KW-1185">Reference proteome</keyword>
<organism evidence="6 7">
    <name type="scientific">Pocillopora meandrina</name>
    <dbReference type="NCBI Taxonomy" id="46732"/>
    <lineage>
        <taxon>Eukaryota</taxon>
        <taxon>Metazoa</taxon>
        <taxon>Cnidaria</taxon>
        <taxon>Anthozoa</taxon>
        <taxon>Hexacorallia</taxon>
        <taxon>Scleractinia</taxon>
        <taxon>Astrocoeniina</taxon>
        <taxon>Pocilloporidae</taxon>
        <taxon>Pocillopora</taxon>
    </lineage>
</organism>
<dbReference type="GO" id="GO:0000981">
    <property type="term" value="F:DNA-binding transcription factor activity, RNA polymerase II-specific"/>
    <property type="evidence" value="ECO:0007669"/>
    <property type="project" value="TreeGrafter"/>
</dbReference>
<comment type="caution">
    <text evidence="6">The sequence shown here is derived from an EMBL/GenBank/DDBJ whole genome shotgun (WGS) entry which is preliminary data.</text>
</comment>
<evidence type="ECO:0000256" key="4">
    <source>
        <dbReference type="SAM" id="MobiDB-lite"/>
    </source>
</evidence>
<dbReference type="PROSITE" id="PS00345">
    <property type="entry name" value="ETS_DOMAIN_1"/>
    <property type="match status" value="1"/>
</dbReference>
<dbReference type="SMART" id="SM00413">
    <property type="entry name" value="ETS"/>
    <property type="match status" value="2"/>
</dbReference>
<dbReference type="InterPro" id="IPR036388">
    <property type="entry name" value="WH-like_DNA-bd_sf"/>
</dbReference>
<feature type="domain" description="ETS" evidence="5">
    <location>
        <begin position="14"/>
        <end position="96"/>
    </location>
</feature>
<comment type="subcellular location">
    <subcellularLocation>
        <location evidence="3">Nucleus</location>
    </subcellularLocation>
</comment>
<dbReference type="PROSITE" id="PS00346">
    <property type="entry name" value="ETS_DOMAIN_2"/>
    <property type="match status" value="1"/>
</dbReference>
<feature type="domain" description="ETS" evidence="5">
    <location>
        <begin position="292"/>
        <end position="367"/>
    </location>
</feature>
<dbReference type="SUPFAM" id="SSF46785">
    <property type="entry name" value="Winged helix' DNA-binding domain"/>
    <property type="match status" value="2"/>
</dbReference>
<feature type="compositionally biased region" description="Polar residues" evidence="4">
    <location>
        <begin position="135"/>
        <end position="144"/>
    </location>
</feature>
<dbReference type="GO" id="GO:0043565">
    <property type="term" value="F:sequence-specific DNA binding"/>
    <property type="evidence" value="ECO:0007669"/>
    <property type="project" value="InterPro"/>
</dbReference>
<evidence type="ECO:0000259" key="5">
    <source>
        <dbReference type="PROSITE" id="PS50061"/>
    </source>
</evidence>
<comment type="similarity">
    <text evidence="1 3">Belongs to the ETS family.</text>
</comment>
<dbReference type="Pfam" id="PF00178">
    <property type="entry name" value="Ets"/>
    <property type="match status" value="2"/>
</dbReference>
<reference evidence="6 7" key="1">
    <citation type="submission" date="2022-05" db="EMBL/GenBank/DDBJ databases">
        <authorList>
            <consortium name="Genoscope - CEA"/>
            <person name="William W."/>
        </authorList>
    </citation>
    <scope>NUCLEOTIDE SEQUENCE [LARGE SCALE GENOMIC DNA]</scope>
</reference>
<dbReference type="Gene3D" id="1.10.10.10">
    <property type="entry name" value="Winged helix-like DNA-binding domain superfamily/Winged helix DNA-binding domain"/>
    <property type="match status" value="2"/>
</dbReference>
<dbReference type="InterPro" id="IPR000418">
    <property type="entry name" value="Ets_dom"/>
</dbReference>
<protein>
    <recommendedName>
        <fullName evidence="5">ETS domain-containing protein</fullName>
    </recommendedName>
</protein>
<feature type="region of interest" description="Disordered" evidence="4">
    <location>
        <begin position="122"/>
        <end position="148"/>
    </location>
</feature>
<dbReference type="InterPro" id="IPR046328">
    <property type="entry name" value="ETS_fam"/>
</dbReference>
<dbReference type="PROSITE" id="PS50061">
    <property type="entry name" value="ETS_DOMAIN_3"/>
    <property type="match status" value="2"/>
</dbReference>
<dbReference type="PANTHER" id="PTHR11849">
    <property type="entry name" value="ETS"/>
    <property type="match status" value="1"/>
</dbReference>
<name>A0AAU9WHA8_9CNID</name>
<gene>
    <name evidence="6" type="ORF">PMEA_00005165</name>
</gene>
<evidence type="ECO:0000256" key="3">
    <source>
        <dbReference type="RuleBase" id="RU004019"/>
    </source>
</evidence>
<evidence type="ECO:0000313" key="7">
    <source>
        <dbReference type="Proteomes" id="UP001159428"/>
    </source>
</evidence>
<evidence type="ECO:0000256" key="2">
    <source>
        <dbReference type="ARBA" id="ARBA00023125"/>
    </source>
</evidence>
<sequence length="367" mass="42551">MDSESGEPRYKNIVHLWEFLYELLASGDKCSSIIAWIREEHGEFKLKNKEEVAKRWGAYKKIKGMNYEKLSRALRHYYPKGIIKKVAGQRLVYKFNKLPYKYEPGVTRSLYHGSRIKACIQEPTKSKEADPTPPKTNTNTSLSAFTPVRGHPKKSWSWPLLSTPTNPFVLYPGSTPNTPTIFDSSKTMIVFPFGPSPPVHHPLQLHLKREHDKPVGKMITSEVTSIPVSVIQRVTNCLMLKLISLSLSFLFHQTTAMKVETTVTDLEIEVINKSNDGGRNPEVKKYRRKNIIHLWEFLLELLANDNLCTIICWSRKEFKEFQLKRPEEVARRWGLLRRRRKGMNYEKLSRALRFYYGQGIIQKVSTV</sequence>
<accession>A0AAU9WHA8</accession>
<dbReference type="InterPro" id="IPR036390">
    <property type="entry name" value="WH_DNA-bd_sf"/>
</dbReference>
<dbReference type="EMBL" id="CALNXJ010000013">
    <property type="protein sequence ID" value="CAH3112425.1"/>
    <property type="molecule type" value="Genomic_DNA"/>
</dbReference>
<keyword evidence="3" id="KW-0539">Nucleus</keyword>
<feature type="non-terminal residue" evidence="6">
    <location>
        <position position="367"/>
    </location>
</feature>
<dbReference type="PANTHER" id="PTHR11849:SF133">
    <property type="entry name" value="ETS DOMAIN-CONTAINING PROTEIN"/>
    <property type="match status" value="1"/>
</dbReference>
<proteinExistence type="inferred from homology"/>
<evidence type="ECO:0000313" key="6">
    <source>
        <dbReference type="EMBL" id="CAH3112425.1"/>
    </source>
</evidence>
<evidence type="ECO:0000256" key="1">
    <source>
        <dbReference type="ARBA" id="ARBA00005562"/>
    </source>
</evidence>
<dbReference type="GO" id="GO:0005634">
    <property type="term" value="C:nucleus"/>
    <property type="evidence" value="ECO:0007669"/>
    <property type="project" value="UniProtKB-SubCell"/>
</dbReference>
<dbReference type="AlphaFoldDB" id="A0AAU9WHA8"/>
<dbReference type="GO" id="GO:0030154">
    <property type="term" value="P:cell differentiation"/>
    <property type="evidence" value="ECO:0007669"/>
    <property type="project" value="TreeGrafter"/>
</dbReference>
<keyword evidence="2 3" id="KW-0238">DNA-binding</keyword>
<dbReference type="PRINTS" id="PR00454">
    <property type="entry name" value="ETSDOMAIN"/>
</dbReference>
<dbReference type="Proteomes" id="UP001159428">
    <property type="component" value="Unassembled WGS sequence"/>
</dbReference>